<dbReference type="Proteomes" id="UP001501310">
    <property type="component" value="Unassembled WGS sequence"/>
</dbReference>
<evidence type="ECO:0000313" key="2">
    <source>
        <dbReference type="Proteomes" id="UP001501310"/>
    </source>
</evidence>
<evidence type="ECO:0000313" key="1">
    <source>
        <dbReference type="EMBL" id="GAA4006456.1"/>
    </source>
</evidence>
<keyword evidence="2" id="KW-1185">Reference proteome</keyword>
<gene>
    <name evidence="1" type="ORF">GCM10022211_19060</name>
</gene>
<evidence type="ECO:0008006" key="3">
    <source>
        <dbReference type="Google" id="ProtNLM"/>
    </source>
</evidence>
<reference evidence="2" key="1">
    <citation type="journal article" date="2019" name="Int. J. Syst. Evol. Microbiol.">
        <title>The Global Catalogue of Microorganisms (GCM) 10K type strain sequencing project: providing services to taxonomists for standard genome sequencing and annotation.</title>
        <authorList>
            <consortium name="The Broad Institute Genomics Platform"/>
            <consortium name="The Broad Institute Genome Sequencing Center for Infectious Disease"/>
            <person name="Wu L."/>
            <person name="Ma J."/>
        </authorList>
    </citation>
    <scope>NUCLEOTIDE SEQUENCE [LARGE SCALE GENOMIC DNA]</scope>
    <source>
        <strain evidence="2">JCM 16603</strain>
    </source>
</reference>
<sequence>MPAEWPISALASSERSKRPSSALPADGDRPIAAIVQDLFLAPGARLTEQERSLMSAMLHGLIERIAIELRARLTPEVAANCAAGSAELIADLSRAGLIQDETLVKLLLRRADIQRLAAAGKGGRTTLQRWTADADADVAAAAMTLVAARGRGRDRFGRVALDLSDLPAPLAYGLTVAVSASLGLRCDVPSDSEVVEAMAELFASRAEVRPLEQLEADLVQALSPDLRRAPGLLVALAEEGDASLLSTFLAIEAGIPADESWSLLLGGAEQFAVLLRLANVARTEAAALLAAAGPVLGIADPVRAIDVYDQLTADQVEEARTELALPAPYRTARRIIGRHG</sequence>
<comment type="caution">
    <text evidence="1">The sequence shown here is derived from an EMBL/GenBank/DDBJ whole genome shotgun (WGS) entry which is preliminary data.</text>
</comment>
<dbReference type="EMBL" id="BAAAZD010000002">
    <property type="protein sequence ID" value="GAA4006456.1"/>
    <property type="molecule type" value="Genomic_DNA"/>
</dbReference>
<accession>A0ABP7S4K8</accession>
<protein>
    <recommendedName>
        <fullName evidence="3">DUF2336 domain-containing protein</fullName>
    </recommendedName>
</protein>
<name>A0ABP7S4K8_9SPHN</name>
<proteinExistence type="predicted"/>
<organism evidence="1 2">
    <name type="scientific">Sphingomonas humi</name>
    <dbReference type="NCBI Taxonomy" id="335630"/>
    <lineage>
        <taxon>Bacteria</taxon>
        <taxon>Pseudomonadati</taxon>
        <taxon>Pseudomonadota</taxon>
        <taxon>Alphaproteobacteria</taxon>
        <taxon>Sphingomonadales</taxon>
        <taxon>Sphingomonadaceae</taxon>
        <taxon>Sphingomonas</taxon>
    </lineage>
</organism>